<protein>
    <submittedName>
        <fullName evidence="2">Uncharacterized protein</fullName>
    </submittedName>
</protein>
<sequence length="121" mass="12815">MDVDTERTLFPLSPLPAHSRPEMAQPTGGRRIMVTRPLFGDDPLAPRVLSVLRRLGHDGRGVTLTSLVAHTGIPGIRLRSTLERLVQAGAVAPAGCDPLASDLAFRLSVRARAAPPVPVAA</sequence>
<evidence type="ECO:0000313" key="3">
    <source>
        <dbReference type="Proteomes" id="UP000001176"/>
    </source>
</evidence>
<dbReference type="KEGG" id="gdi:GDI1540"/>
<dbReference type="Gene3D" id="1.10.10.10">
    <property type="entry name" value="Winged helix-like DNA-binding domain superfamily/Winged helix DNA-binding domain"/>
    <property type="match status" value="1"/>
</dbReference>
<keyword evidence="3" id="KW-1185">Reference proteome</keyword>
<proteinExistence type="predicted"/>
<name>A9HGD5_GLUDA</name>
<reference evidence="2 3" key="1">
    <citation type="journal article" date="2009" name="BMC Genomics">
        <title>Complete genome sequence of the sugarcane nitrogen-fixing endophyte Gluconacetobacter diazotrophicus Pal5.</title>
        <authorList>
            <person name="Bertalan M."/>
            <person name="Albano R."/>
            <person name="Padua V."/>
            <person name="Rouws L."/>
            <person name="Rojas C."/>
            <person name="Hemerly A."/>
            <person name="Teixeira K."/>
            <person name="Schwab S."/>
            <person name="Araujo J."/>
            <person name="Oliveira A."/>
            <person name="Franca L."/>
            <person name="Magalhaes V."/>
            <person name="Alqueres S."/>
            <person name="Cardoso A."/>
            <person name="Almeida W."/>
            <person name="Loureiro M.M."/>
            <person name="Nogueira E."/>
            <person name="Cidade D."/>
            <person name="Oliveira D."/>
            <person name="Simao T."/>
            <person name="Macedo J."/>
            <person name="Valadao A."/>
            <person name="Dreschsel M."/>
            <person name="Freitas F."/>
            <person name="Vidal M."/>
            <person name="Guedes H."/>
            <person name="Rodrigues E."/>
            <person name="Meneses C."/>
            <person name="Brioso P."/>
            <person name="Pozzer L."/>
            <person name="Figueiredo D."/>
            <person name="Montano H."/>
            <person name="Junior J."/>
            <person name="Filho G."/>
            <person name="Flores V."/>
            <person name="Ferreira B."/>
            <person name="Branco A."/>
            <person name="Gonzalez P."/>
            <person name="Guillobel H."/>
            <person name="Lemos M."/>
            <person name="Seibel L."/>
            <person name="Macedo J."/>
            <person name="Alves-Ferreira M."/>
            <person name="Sachetto-Martins G."/>
            <person name="Coelho A."/>
            <person name="Santos E."/>
            <person name="Amaral G."/>
            <person name="Neves A."/>
            <person name="Pacheco A.B."/>
            <person name="Carvalho D."/>
            <person name="Lery L."/>
            <person name="Bisch P."/>
            <person name="Rossle S.C."/>
            <person name="Urmenyi T."/>
            <person name="Kruger W.V."/>
            <person name="Martins O."/>
            <person name="Baldani J.I."/>
            <person name="Ferreira P.C."/>
        </authorList>
    </citation>
    <scope>NUCLEOTIDE SEQUENCE [LARGE SCALE GENOMIC DNA]</scope>
    <source>
        <strain evidence="3">ATCC 49037 / DSM 5601 / CCUG 37298 / CIP 103539 / LMG 7603 / PAl5</strain>
    </source>
</reference>
<dbReference type="InterPro" id="IPR036388">
    <property type="entry name" value="WH-like_DNA-bd_sf"/>
</dbReference>
<feature type="region of interest" description="Disordered" evidence="1">
    <location>
        <begin position="1"/>
        <end position="28"/>
    </location>
</feature>
<accession>A9HGD5</accession>
<evidence type="ECO:0000313" key="2">
    <source>
        <dbReference type="EMBL" id="CAP55483.1"/>
    </source>
</evidence>
<evidence type="ECO:0000256" key="1">
    <source>
        <dbReference type="SAM" id="MobiDB-lite"/>
    </source>
</evidence>
<gene>
    <name evidence="2" type="ordered locus">GDI1540</name>
</gene>
<dbReference type="AlphaFoldDB" id="A9HGD5"/>
<dbReference type="Proteomes" id="UP000001176">
    <property type="component" value="Chromosome"/>
</dbReference>
<dbReference type="EMBL" id="AM889285">
    <property type="protein sequence ID" value="CAP55483.1"/>
    <property type="molecule type" value="Genomic_DNA"/>
</dbReference>
<organism evidence="2 3">
    <name type="scientific">Gluconacetobacter diazotrophicus (strain ATCC 49037 / DSM 5601 / CCUG 37298 / CIP 103539 / LMG 7603 / PAl5)</name>
    <dbReference type="NCBI Taxonomy" id="272568"/>
    <lineage>
        <taxon>Bacteria</taxon>
        <taxon>Pseudomonadati</taxon>
        <taxon>Pseudomonadota</taxon>
        <taxon>Alphaproteobacteria</taxon>
        <taxon>Acetobacterales</taxon>
        <taxon>Acetobacteraceae</taxon>
        <taxon>Gluconacetobacter</taxon>
    </lineage>
</organism>